<dbReference type="GO" id="GO:0046872">
    <property type="term" value="F:metal ion binding"/>
    <property type="evidence" value="ECO:0007669"/>
    <property type="project" value="UniProtKB-KW"/>
</dbReference>
<dbReference type="EC" id="3.1.3.16" evidence="4"/>
<evidence type="ECO:0000313" key="6">
    <source>
        <dbReference type="EMBL" id="CAD9242309.1"/>
    </source>
</evidence>
<feature type="domain" description="Serine/threonine specific protein phosphatases" evidence="5">
    <location>
        <begin position="108"/>
        <end position="113"/>
    </location>
</feature>
<dbReference type="SMART" id="SM00156">
    <property type="entry name" value="PP2Ac"/>
    <property type="match status" value="1"/>
</dbReference>
<dbReference type="InterPro" id="IPR006186">
    <property type="entry name" value="Ser/Thr-sp_prot-phosphatase"/>
</dbReference>
<evidence type="ECO:0000256" key="4">
    <source>
        <dbReference type="RuleBase" id="RU004273"/>
    </source>
</evidence>
<dbReference type="EMBL" id="HBGJ01000894">
    <property type="protein sequence ID" value="CAD9242309.1"/>
    <property type="molecule type" value="Transcribed_RNA"/>
</dbReference>
<keyword evidence="2 4" id="KW-0378">Hydrolase</keyword>
<comment type="catalytic activity">
    <reaction evidence="4">
        <text>O-phospho-L-threonyl-[protein] + H2O = L-threonyl-[protein] + phosphate</text>
        <dbReference type="Rhea" id="RHEA:47004"/>
        <dbReference type="Rhea" id="RHEA-COMP:11060"/>
        <dbReference type="Rhea" id="RHEA-COMP:11605"/>
        <dbReference type="ChEBI" id="CHEBI:15377"/>
        <dbReference type="ChEBI" id="CHEBI:30013"/>
        <dbReference type="ChEBI" id="CHEBI:43474"/>
        <dbReference type="ChEBI" id="CHEBI:61977"/>
        <dbReference type="EC" id="3.1.3.16"/>
    </reaction>
</comment>
<dbReference type="InterPro" id="IPR029052">
    <property type="entry name" value="Metallo-depent_PP-like"/>
</dbReference>
<reference evidence="6" key="1">
    <citation type="submission" date="2021-01" db="EMBL/GenBank/DDBJ databases">
        <authorList>
            <person name="Corre E."/>
            <person name="Pelletier E."/>
            <person name="Niang G."/>
            <person name="Scheremetjew M."/>
            <person name="Finn R."/>
            <person name="Kale V."/>
            <person name="Holt S."/>
            <person name="Cochrane G."/>
            <person name="Meng A."/>
            <person name="Brown T."/>
            <person name="Cohen L."/>
        </authorList>
    </citation>
    <scope>NUCLEOTIDE SEQUENCE</scope>
    <source>
        <strain evidence="6">CCMP2877</strain>
    </source>
</reference>
<sequence>MVDLQKCIAQLKTGECLTLRELKIVCGMVREVLAGEGNIASVSTPVTVCGDIHGQLFDLVTLFQTGGEMPGTSYVFLGDYVDRGHHSVEVLELLLCLKAAHPDRITLIRGNHESRSVTATYGFYQECLHKYGGEGAYRLCCDVFDYMNLGALIDGRVLCLHGGISPEAQTVDELRAIDRVAEIPTDGAFCHIMWDDPDDNIDGWAPNPRGAGYIFGAGVTDAFHRVNGLETLCRAHQVVMDGYKFHFDEKVVTVWSVPNYCYRTGNKACVMKLDEQLNKEFRFFEHTPESAHPGVQDRNGVVPYFLNSL</sequence>
<dbReference type="PANTHER" id="PTHR45619">
    <property type="entry name" value="SERINE/THREONINE-PROTEIN PHOSPHATASE PP2A-RELATED"/>
    <property type="match status" value="1"/>
</dbReference>
<evidence type="ECO:0000256" key="3">
    <source>
        <dbReference type="ARBA" id="ARBA00023211"/>
    </source>
</evidence>
<dbReference type="SUPFAM" id="SSF56300">
    <property type="entry name" value="Metallo-dependent phosphatases"/>
    <property type="match status" value="1"/>
</dbReference>
<accession>A0A7S1TPF1</accession>
<evidence type="ECO:0000256" key="2">
    <source>
        <dbReference type="ARBA" id="ARBA00022801"/>
    </source>
</evidence>
<dbReference type="Gene3D" id="3.60.21.10">
    <property type="match status" value="1"/>
</dbReference>
<keyword evidence="1" id="KW-0479">Metal-binding</keyword>
<organism evidence="6">
    <name type="scientific">Phaeomonas parva</name>
    <dbReference type="NCBI Taxonomy" id="124430"/>
    <lineage>
        <taxon>Eukaryota</taxon>
        <taxon>Sar</taxon>
        <taxon>Stramenopiles</taxon>
        <taxon>Ochrophyta</taxon>
        <taxon>Pinguiophyceae</taxon>
        <taxon>Pinguiochrysidales</taxon>
        <taxon>Pinguiochrysidaceae</taxon>
        <taxon>Phaeomonas</taxon>
    </lineage>
</organism>
<evidence type="ECO:0000259" key="5">
    <source>
        <dbReference type="PROSITE" id="PS00125"/>
    </source>
</evidence>
<dbReference type="AlphaFoldDB" id="A0A7S1TPF1"/>
<protein>
    <recommendedName>
        <fullName evidence="4">Serine/threonine-protein phosphatase</fullName>
        <ecNumber evidence="4">3.1.3.16</ecNumber>
    </recommendedName>
</protein>
<comment type="similarity">
    <text evidence="4">Belongs to the PPP phosphatase family.</text>
</comment>
<evidence type="ECO:0000256" key="1">
    <source>
        <dbReference type="ARBA" id="ARBA00022723"/>
    </source>
</evidence>
<dbReference type="GO" id="GO:0004722">
    <property type="term" value="F:protein serine/threonine phosphatase activity"/>
    <property type="evidence" value="ECO:0007669"/>
    <property type="project" value="UniProtKB-EC"/>
</dbReference>
<dbReference type="PRINTS" id="PR00114">
    <property type="entry name" value="STPHPHTASE"/>
</dbReference>
<name>A0A7S1TPF1_9STRA</name>
<dbReference type="PROSITE" id="PS00125">
    <property type="entry name" value="SER_THR_PHOSPHATASE"/>
    <property type="match status" value="1"/>
</dbReference>
<keyword evidence="3" id="KW-0464">Manganese</keyword>
<gene>
    <name evidence="6" type="ORF">PPAR1163_LOCUS651</name>
</gene>
<proteinExistence type="inferred from homology"/>
<dbReference type="Pfam" id="PF00149">
    <property type="entry name" value="Metallophos"/>
    <property type="match status" value="1"/>
</dbReference>
<dbReference type="InterPro" id="IPR004843">
    <property type="entry name" value="Calcineurin-like_PHP"/>
</dbReference>
<dbReference type="InterPro" id="IPR047129">
    <property type="entry name" value="PPA2-like"/>
</dbReference>